<reference evidence="1 2" key="1">
    <citation type="journal article" date="2018" name="Mol. Plant">
        <title>The genome of Artemisia annua provides insight into the evolution of Asteraceae family and artemisinin biosynthesis.</title>
        <authorList>
            <person name="Shen Q."/>
            <person name="Zhang L."/>
            <person name="Liao Z."/>
            <person name="Wang S."/>
            <person name="Yan T."/>
            <person name="Shi P."/>
            <person name="Liu M."/>
            <person name="Fu X."/>
            <person name="Pan Q."/>
            <person name="Wang Y."/>
            <person name="Lv Z."/>
            <person name="Lu X."/>
            <person name="Zhang F."/>
            <person name="Jiang W."/>
            <person name="Ma Y."/>
            <person name="Chen M."/>
            <person name="Hao X."/>
            <person name="Li L."/>
            <person name="Tang Y."/>
            <person name="Lv G."/>
            <person name="Zhou Y."/>
            <person name="Sun X."/>
            <person name="Brodelius P.E."/>
            <person name="Rose J.K.C."/>
            <person name="Tang K."/>
        </authorList>
    </citation>
    <scope>NUCLEOTIDE SEQUENCE [LARGE SCALE GENOMIC DNA]</scope>
    <source>
        <strain evidence="2">cv. Huhao1</strain>
        <tissue evidence="1">Leaf</tissue>
    </source>
</reference>
<protein>
    <submittedName>
        <fullName evidence="1">MUTS-like protein</fullName>
    </submittedName>
</protein>
<evidence type="ECO:0000313" key="2">
    <source>
        <dbReference type="Proteomes" id="UP000245207"/>
    </source>
</evidence>
<dbReference type="OrthoDB" id="10252754at2759"/>
<accession>A0A2U1LUC0</accession>
<dbReference type="EMBL" id="PKPP01007726">
    <property type="protein sequence ID" value="PWA52599.1"/>
    <property type="molecule type" value="Genomic_DNA"/>
</dbReference>
<dbReference type="Proteomes" id="UP000245207">
    <property type="component" value="Unassembled WGS sequence"/>
</dbReference>
<dbReference type="STRING" id="35608.A0A2U1LUC0"/>
<comment type="caution">
    <text evidence="1">The sequence shown here is derived from an EMBL/GenBank/DDBJ whole genome shotgun (WGS) entry which is preliminary data.</text>
</comment>
<sequence>MLKESYNQLVMDYTSINSVRLHKKRCVKGSVPYDVGNVLDANVRVVENVSGAESFKMSPVDRIFVRMGAKDHIMAGQSVASPKKLQSTEPSLEASSMPVHYRYVILRMGNQRSDG</sequence>
<evidence type="ECO:0000313" key="1">
    <source>
        <dbReference type="EMBL" id="PWA52599.1"/>
    </source>
</evidence>
<dbReference type="AlphaFoldDB" id="A0A2U1LUC0"/>
<name>A0A2U1LUC0_ARTAN</name>
<proteinExistence type="predicted"/>
<keyword evidence="2" id="KW-1185">Reference proteome</keyword>
<gene>
    <name evidence="1" type="ORF">CTI12_AA453480</name>
</gene>
<organism evidence="1 2">
    <name type="scientific">Artemisia annua</name>
    <name type="common">Sweet wormwood</name>
    <dbReference type="NCBI Taxonomy" id="35608"/>
    <lineage>
        <taxon>Eukaryota</taxon>
        <taxon>Viridiplantae</taxon>
        <taxon>Streptophyta</taxon>
        <taxon>Embryophyta</taxon>
        <taxon>Tracheophyta</taxon>
        <taxon>Spermatophyta</taxon>
        <taxon>Magnoliopsida</taxon>
        <taxon>eudicotyledons</taxon>
        <taxon>Gunneridae</taxon>
        <taxon>Pentapetalae</taxon>
        <taxon>asterids</taxon>
        <taxon>campanulids</taxon>
        <taxon>Asterales</taxon>
        <taxon>Asteraceae</taxon>
        <taxon>Asteroideae</taxon>
        <taxon>Anthemideae</taxon>
        <taxon>Artemisiinae</taxon>
        <taxon>Artemisia</taxon>
    </lineage>
</organism>